<feature type="region of interest" description="Disordered" evidence="1">
    <location>
        <begin position="1"/>
        <end position="24"/>
    </location>
</feature>
<reference evidence="2" key="1">
    <citation type="submission" date="2021-07" db="EMBL/GenBank/DDBJ databases">
        <authorList>
            <person name="Branca A.L. A."/>
        </authorList>
    </citation>
    <scope>NUCLEOTIDE SEQUENCE</scope>
</reference>
<proteinExistence type="predicted"/>
<name>A0A9W4IT16_9EURO</name>
<organism evidence="2 3">
    <name type="scientific">Penicillium salamii</name>
    <dbReference type="NCBI Taxonomy" id="1612424"/>
    <lineage>
        <taxon>Eukaryota</taxon>
        <taxon>Fungi</taxon>
        <taxon>Dikarya</taxon>
        <taxon>Ascomycota</taxon>
        <taxon>Pezizomycotina</taxon>
        <taxon>Eurotiomycetes</taxon>
        <taxon>Eurotiomycetidae</taxon>
        <taxon>Eurotiales</taxon>
        <taxon>Aspergillaceae</taxon>
        <taxon>Penicillium</taxon>
    </lineage>
</organism>
<sequence length="128" mass="14476">MKAEGGKTPTEITPSPRSGVEDSIESLMSQDIEPITRSDQLRPRDHCLQRDGYKCLATGFYSYPDPHPPNAITTHLEAAHIIPFALGDFDANNRDSVDKHSTIWVNLNRYFPVLRNMSFTSEQIDEEN</sequence>
<dbReference type="OrthoDB" id="2104739at2759"/>
<evidence type="ECO:0000256" key="1">
    <source>
        <dbReference type="SAM" id="MobiDB-lite"/>
    </source>
</evidence>
<accession>A0A9W4IT16</accession>
<protein>
    <recommendedName>
        <fullName evidence="4">HNH nuclease domain-containing protein</fullName>
    </recommendedName>
</protein>
<evidence type="ECO:0000313" key="2">
    <source>
        <dbReference type="EMBL" id="CAG8360126.1"/>
    </source>
</evidence>
<comment type="caution">
    <text evidence="2">The sequence shown here is derived from an EMBL/GenBank/DDBJ whole genome shotgun (WGS) entry which is preliminary data.</text>
</comment>
<evidence type="ECO:0008006" key="4">
    <source>
        <dbReference type="Google" id="ProtNLM"/>
    </source>
</evidence>
<dbReference type="Proteomes" id="UP001152646">
    <property type="component" value="Unassembled WGS sequence"/>
</dbReference>
<gene>
    <name evidence="2" type="ORF">PSALAMII_LOCUS3796</name>
</gene>
<dbReference type="AlphaFoldDB" id="A0A9W4IT16"/>
<evidence type="ECO:0000313" key="3">
    <source>
        <dbReference type="Proteomes" id="UP001152646"/>
    </source>
</evidence>
<dbReference type="EMBL" id="CAJVPA010000133">
    <property type="protein sequence ID" value="CAG8360126.1"/>
    <property type="molecule type" value="Genomic_DNA"/>
</dbReference>